<reference evidence="2" key="1">
    <citation type="submission" date="2018-05" db="EMBL/GenBank/DDBJ databases">
        <authorList>
            <person name="Lanie J.A."/>
            <person name="Ng W.-L."/>
            <person name="Kazmierczak K.M."/>
            <person name="Andrzejewski T.M."/>
            <person name="Davidsen T.M."/>
            <person name="Wayne K.J."/>
            <person name="Tettelin H."/>
            <person name="Glass J.I."/>
            <person name="Rusch D."/>
            <person name="Podicherti R."/>
            <person name="Tsui H.-C.T."/>
            <person name="Winkler M.E."/>
        </authorList>
    </citation>
    <scope>NUCLEOTIDE SEQUENCE</scope>
</reference>
<name>A0A382CJR8_9ZZZZ</name>
<gene>
    <name evidence="2" type="ORF">METZ01_LOCUS179169</name>
</gene>
<evidence type="ECO:0000256" key="1">
    <source>
        <dbReference type="SAM" id="MobiDB-lite"/>
    </source>
</evidence>
<dbReference type="AlphaFoldDB" id="A0A382CJR8"/>
<dbReference type="EMBL" id="UINC01034845">
    <property type="protein sequence ID" value="SVB26315.1"/>
    <property type="molecule type" value="Genomic_DNA"/>
</dbReference>
<organism evidence="2">
    <name type="scientific">marine metagenome</name>
    <dbReference type="NCBI Taxonomy" id="408172"/>
    <lineage>
        <taxon>unclassified sequences</taxon>
        <taxon>metagenomes</taxon>
        <taxon>ecological metagenomes</taxon>
    </lineage>
</organism>
<protein>
    <submittedName>
        <fullName evidence="2">Uncharacterized protein</fullName>
    </submittedName>
</protein>
<proteinExistence type="predicted"/>
<feature type="region of interest" description="Disordered" evidence="1">
    <location>
        <begin position="1"/>
        <end position="25"/>
    </location>
</feature>
<accession>A0A382CJR8</accession>
<sequence length="139" mass="16140">MNDYDENEVWPAAQEPDTTQISPTDPERMVIRIPDGLADRSEDNRLARDLIRIFRSADYVSWESGQLGVLDDTVVLLEGEHRDEPLRESRVAGYVVAVNRFLGVLIWNMDDQTRDEYLDHLDGLVDEWESCPTPWYEEN</sequence>
<evidence type="ECO:0000313" key="2">
    <source>
        <dbReference type="EMBL" id="SVB26315.1"/>
    </source>
</evidence>